<dbReference type="InterPro" id="IPR041078">
    <property type="entry name" value="Plavaka"/>
</dbReference>
<gene>
    <name evidence="1" type="ORF">EDB92DRAFT_1802087</name>
</gene>
<protein>
    <submittedName>
        <fullName evidence="1">Uncharacterized protein</fullName>
    </submittedName>
</protein>
<dbReference type="AlphaFoldDB" id="A0AAD4LBZ9"/>
<evidence type="ECO:0000313" key="1">
    <source>
        <dbReference type="EMBL" id="KAH8986207.1"/>
    </source>
</evidence>
<reference evidence="1" key="1">
    <citation type="submission" date="2022-01" db="EMBL/GenBank/DDBJ databases">
        <title>Comparative genomics reveals a dynamic genome evolution in the ectomycorrhizal milk-cap (Lactarius) mushrooms.</title>
        <authorList>
            <consortium name="DOE Joint Genome Institute"/>
            <person name="Lebreton A."/>
            <person name="Tang N."/>
            <person name="Kuo A."/>
            <person name="LaButti K."/>
            <person name="Drula E."/>
            <person name="Barry K."/>
            <person name="Clum A."/>
            <person name="Lipzen A."/>
            <person name="Mousain D."/>
            <person name="Ng V."/>
            <person name="Wang R."/>
            <person name="Wang X."/>
            <person name="Dai Y."/>
            <person name="Henrissat B."/>
            <person name="Grigoriev I.V."/>
            <person name="Guerin-Laguette A."/>
            <person name="Yu F."/>
            <person name="Martin F.M."/>
        </authorList>
    </citation>
    <scope>NUCLEOTIDE SEQUENCE</scope>
    <source>
        <strain evidence="1">QP</strain>
    </source>
</reference>
<dbReference type="Proteomes" id="UP001201163">
    <property type="component" value="Unassembled WGS sequence"/>
</dbReference>
<proteinExistence type="predicted"/>
<accession>A0AAD4LBZ9</accession>
<name>A0AAD4LBZ9_9AGAM</name>
<evidence type="ECO:0000313" key="2">
    <source>
        <dbReference type="Proteomes" id="UP001201163"/>
    </source>
</evidence>
<keyword evidence="2" id="KW-1185">Reference proteome</keyword>
<organism evidence="1 2">
    <name type="scientific">Lactarius akahatsu</name>
    <dbReference type="NCBI Taxonomy" id="416441"/>
    <lineage>
        <taxon>Eukaryota</taxon>
        <taxon>Fungi</taxon>
        <taxon>Dikarya</taxon>
        <taxon>Basidiomycota</taxon>
        <taxon>Agaricomycotina</taxon>
        <taxon>Agaricomycetes</taxon>
        <taxon>Russulales</taxon>
        <taxon>Russulaceae</taxon>
        <taxon>Lactarius</taxon>
    </lineage>
</organism>
<dbReference type="Pfam" id="PF18759">
    <property type="entry name" value="Plavaka"/>
    <property type="match status" value="1"/>
</dbReference>
<comment type="caution">
    <text evidence="1">The sequence shown here is derived from an EMBL/GenBank/DDBJ whole genome shotgun (WGS) entry which is preliminary data.</text>
</comment>
<sequence>GDDLNPGSLPLPPPEDHTNGDYSPFSSCAEFELAELLYIHVEMSAGQIDKLMNMFAALNNGLHPFTGHHEMYSLIDAIKQGDIAWNSFSIAYNGPCPQNGLPIPPWMNNLYEIWFRDPLQVIEAQISNPKFNGMMDFSPKCVYF</sequence>
<feature type="non-terminal residue" evidence="1">
    <location>
        <position position="1"/>
    </location>
</feature>
<dbReference type="EMBL" id="JAKELL010000056">
    <property type="protein sequence ID" value="KAH8986207.1"/>
    <property type="molecule type" value="Genomic_DNA"/>
</dbReference>